<evidence type="ECO:0000256" key="4">
    <source>
        <dbReference type="ARBA" id="ARBA00022989"/>
    </source>
</evidence>
<dbReference type="EMBL" id="JAMQBK010000106">
    <property type="protein sequence ID" value="MCM2374879.1"/>
    <property type="molecule type" value="Genomic_DNA"/>
</dbReference>
<dbReference type="Proteomes" id="UP001202961">
    <property type="component" value="Unassembled WGS sequence"/>
</dbReference>
<protein>
    <submittedName>
        <fullName evidence="7">Cytochrome c oxidase assembly protein</fullName>
    </submittedName>
</protein>
<evidence type="ECO:0000256" key="3">
    <source>
        <dbReference type="ARBA" id="ARBA00022692"/>
    </source>
</evidence>
<dbReference type="Pfam" id="PF09678">
    <property type="entry name" value="Caa3_CtaG"/>
    <property type="match status" value="1"/>
</dbReference>
<accession>A0ABT0UDC2</accession>
<organism evidence="7 8">
    <name type="scientific">Aporhodopirellula aestuarii</name>
    <dbReference type="NCBI Taxonomy" id="2950107"/>
    <lineage>
        <taxon>Bacteria</taxon>
        <taxon>Pseudomonadati</taxon>
        <taxon>Planctomycetota</taxon>
        <taxon>Planctomycetia</taxon>
        <taxon>Pirellulales</taxon>
        <taxon>Pirellulaceae</taxon>
        <taxon>Aporhodopirellula</taxon>
    </lineage>
</organism>
<feature type="transmembrane region" description="Helical" evidence="6">
    <location>
        <begin position="95"/>
        <end position="117"/>
    </location>
</feature>
<feature type="transmembrane region" description="Helical" evidence="6">
    <location>
        <begin position="129"/>
        <end position="152"/>
    </location>
</feature>
<dbReference type="InterPro" id="IPR019108">
    <property type="entry name" value="Caa3_assmbl_CtaG-rel"/>
</dbReference>
<evidence type="ECO:0000313" key="7">
    <source>
        <dbReference type="EMBL" id="MCM2374879.1"/>
    </source>
</evidence>
<dbReference type="RefSeq" id="WP_250933129.1">
    <property type="nucleotide sequence ID" value="NZ_JAMQBK010000106.1"/>
</dbReference>
<reference evidence="7 8" key="1">
    <citation type="journal article" date="2022" name="Syst. Appl. Microbiol.">
        <title>Rhodopirellula aestuarii sp. nov., a novel member of the genus Rhodopirellula isolated from brackish sediments collected in the Tagus River estuary, Portugal.</title>
        <authorList>
            <person name="Vitorino I.R."/>
            <person name="Klimek D."/>
            <person name="Calusinska M."/>
            <person name="Lobo-da-Cunha A."/>
            <person name="Vasconcelos V."/>
            <person name="Lage O.M."/>
        </authorList>
    </citation>
    <scope>NUCLEOTIDE SEQUENCE [LARGE SCALE GENOMIC DNA]</scope>
    <source>
        <strain evidence="7 8">ICT_H3.1</strain>
    </source>
</reference>
<keyword evidence="8" id="KW-1185">Reference proteome</keyword>
<name>A0ABT0UDC2_9BACT</name>
<evidence type="ECO:0000313" key="8">
    <source>
        <dbReference type="Proteomes" id="UP001202961"/>
    </source>
</evidence>
<gene>
    <name evidence="7" type="ORF">NB063_30015</name>
</gene>
<sequence length="230" mass="24517">MKVISWNLGWLVLMLAWLGPLPELARSSFAAHMTLHMAVVAVAAPLLSIAAAGRRLDPAKKVPALFAAIPASVGELVIVWAWHSPGLHHFARGSTMGFVIEQSMFLAAGVWVWLSAFGGESPRVPARSAAGVIGLLLTSMHMTLLGALLTMSPRLLYSHHHVGGLDPLTDQYLGGAVMLVVGGAAFLAGGLALTWDLIRNRQMTEIAERRRYCIPHASSVRACSSPGTKT</sequence>
<feature type="transmembrane region" description="Helical" evidence="6">
    <location>
        <begin position="172"/>
        <end position="193"/>
    </location>
</feature>
<keyword evidence="4 6" id="KW-1133">Transmembrane helix</keyword>
<feature type="transmembrane region" description="Helical" evidence="6">
    <location>
        <begin position="64"/>
        <end position="83"/>
    </location>
</feature>
<comment type="caution">
    <text evidence="7">The sequence shown here is derived from an EMBL/GenBank/DDBJ whole genome shotgun (WGS) entry which is preliminary data.</text>
</comment>
<evidence type="ECO:0000256" key="5">
    <source>
        <dbReference type="ARBA" id="ARBA00023136"/>
    </source>
</evidence>
<evidence type="ECO:0000256" key="1">
    <source>
        <dbReference type="ARBA" id="ARBA00004651"/>
    </source>
</evidence>
<proteinExistence type="predicted"/>
<keyword evidence="5 6" id="KW-0472">Membrane</keyword>
<keyword evidence="2" id="KW-1003">Cell membrane</keyword>
<feature type="transmembrane region" description="Helical" evidence="6">
    <location>
        <begin position="35"/>
        <end position="52"/>
    </location>
</feature>
<comment type="subcellular location">
    <subcellularLocation>
        <location evidence="1">Cell membrane</location>
        <topology evidence="1">Multi-pass membrane protein</topology>
    </subcellularLocation>
</comment>
<keyword evidence="3 6" id="KW-0812">Transmembrane</keyword>
<evidence type="ECO:0000256" key="2">
    <source>
        <dbReference type="ARBA" id="ARBA00022475"/>
    </source>
</evidence>
<evidence type="ECO:0000256" key="6">
    <source>
        <dbReference type="SAM" id="Phobius"/>
    </source>
</evidence>